<reference evidence="3" key="1">
    <citation type="submission" date="2021-02" db="EMBL/GenBank/DDBJ databases">
        <authorList>
            <person name="Nowell W R."/>
        </authorList>
    </citation>
    <scope>NUCLEOTIDE SEQUENCE</scope>
</reference>
<dbReference type="Proteomes" id="UP000663824">
    <property type="component" value="Unassembled WGS sequence"/>
</dbReference>
<gene>
    <name evidence="3" type="ORF">MBJ925_LOCUS34598</name>
    <name evidence="4" type="ORF">UXM345_LOCUS10222</name>
    <name evidence="2" type="ORF">XDN619_LOCUS8422</name>
</gene>
<evidence type="ECO:0000313" key="3">
    <source>
        <dbReference type="EMBL" id="CAF2185617.1"/>
    </source>
</evidence>
<organism evidence="3 5">
    <name type="scientific">Rotaria magnacalcarata</name>
    <dbReference type="NCBI Taxonomy" id="392030"/>
    <lineage>
        <taxon>Eukaryota</taxon>
        <taxon>Metazoa</taxon>
        <taxon>Spiralia</taxon>
        <taxon>Gnathifera</taxon>
        <taxon>Rotifera</taxon>
        <taxon>Eurotatoria</taxon>
        <taxon>Bdelloidea</taxon>
        <taxon>Philodinida</taxon>
        <taxon>Philodinidae</taxon>
        <taxon>Rotaria</taxon>
    </lineage>
</organism>
<dbReference type="Proteomes" id="UP000663887">
    <property type="component" value="Unassembled WGS sequence"/>
</dbReference>
<keyword evidence="1" id="KW-0812">Transmembrane</keyword>
<proteinExistence type="predicted"/>
<dbReference type="EMBL" id="CAJNRG010002717">
    <property type="protein sequence ID" value="CAF2050494.1"/>
    <property type="molecule type" value="Genomic_DNA"/>
</dbReference>
<dbReference type="AlphaFoldDB" id="A0A816YZA4"/>
<accession>A0A816YZA4</accession>
<dbReference type="EMBL" id="CAJNRE010018994">
    <property type="protein sequence ID" value="CAF2185617.1"/>
    <property type="molecule type" value="Genomic_DNA"/>
</dbReference>
<name>A0A816YZA4_9BILA</name>
<evidence type="ECO:0000313" key="2">
    <source>
        <dbReference type="EMBL" id="CAF2050494.1"/>
    </source>
</evidence>
<evidence type="ECO:0000313" key="5">
    <source>
        <dbReference type="Proteomes" id="UP000663824"/>
    </source>
</evidence>
<evidence type="ECO:0000313" key="4">
    <source>
        <dbReference type="EMBL" id="CAF3895185.1"/>
    </source>
</evidence>
<protein>
    <submittedName>
        <fullName evidence="3">Uncharacterized protein</fullName>
    </submittedName>
</protein>
<feature type="transmembrane region" description="Helical" evidence="1">
    <location>
        <begin position="15"/>
        <end position="36"/>
    </location>
</feature>
<sequence>MNKIHSATQARKTKLLGLALIITCLGLFTLAAIMFYKHFNSTRPISTSITTQTTSLPNTVNTMSNVLSSSLPIVSTVDPNETEYMSSTNSPDIINTMNNIVSSSPPIISTRDPDNIVKYKNYSLKEPIKYITTGRALGNVLYFNPALLCINAGYVSRVDFRLYTKWKETVPLYLFLITGSILEYKITHRYAVFPEKDTTEWQTISIPSPALPIEYGQFLALGMQDSSNTIQIYAVVPISSIGVIVGNINENTTKFKALFDYHGVPAMSFSVVEYEKPTTTRPVFPHW</sequence>
<keyword evidence="1" id="KW-1133">Transmembrane helix</keyword>
<comment type="caution">
    <text evidence="3">The sequence shown here is derived from an EMBL/GenBank/DDBJ whole genome shotgun (WGS) entry which is preliminary data.</text>
</comment>
<dbReference type="Proteomes" id="UP000663842">
    <property type="component" value="Unassembled WGS sequence"/>
</dbReference>
<keyword evidence="1" id="KW-0472">Membrane</keyword>
<evidence type="ECO:0000256" key="1">
    <source>
        <dbReference type="SAM" id="Phobius"/>
    </source>
</evidence>
<dbReference type="EMBL" id="CAJOBF010000967">
    <property type="protein sequence ID" value="CAF3895185.1"/>
    <property type="molecule type" value="Genomic_DNA"/>
</dbReference>